<organism evidence="8 9">
    <name type="scientific">Gottfriedia endophytica</name>
    <dbReference type="NCBI Taxonomy" id="2820819"/>
    <lineage>
        <taxon>Bacteria</taxon>
        <taxon>Bacillati</taxon>
        <taxon>Bacillota</taxon>
        <taxon>Bacilli</taxon>
        <taxon>Bacillales</taxon>
        <taxon>Bacillaceae</taxon>
        <taxon>Gottfriedia</taxon>
    </lineage>
</organism>
<dbReference type="InterPro" id="IPR004680">
    <property type="entry name" value="Cit_transptr-like_dom"/>
</dbReference>
<dbReference type="GO" id="GO:0016020">
    <property type="term" value="C:membrane"/>
    <property type="evidence" value="ECO:0007669"/>
    <property type="project" value="UniProtKB-SubCell"/>
</dbReference>
<sequence>MGELLYRLQEKIPLSKINIFKKDIVFTLSLVLALMSCMFYTPQLHFINFKVLVSLFNLMIVVKAFEELKLLDRLAIVILNKCSNSRKVSMMLILLCFFSSMLVTNDVALITFVPLTLIISKKTNILMLETIILQTIAANIGSSLTPMGNPQNLYIYSHYKLEPIEFFMTVFLLFFFGVLLLFILNHRLNNKSLEIELPVLKIHNPKKSIIWMIVFCFITASILGVLNYKLALIITLLTVFILDRKLLFKIDYYLLITFICFFIFIGNISKLKIISHYMIDHLNSTTSVYFNSIFFSQFISNVPASILLSKFTANWKPLLLGVNLGGLGTLIASLASVISYKLFIKEHPQENKKYLIKFSLYNFFGLLTLTFLTYLVF</sequence>
<feature type="transmembrane region" description="Helical" evidence="6">
    <location>
        <begin position="252"/>
        <end position="268"/>
    </location>
</feature>
<comment type="caution">
    <text evidence="8">The sequence shown here is derived from an EMBL/GenBank/DDBJ whole genome shotgun (WGS) entry which is preliminary data.</text>
</comment>
<dbReference type="PANTHER" id="PTHR43568:SF1">
    <property type="entry name" value="P PROTEIN"/>
    <property type="match status" value="1"/>
</dbReference>
<keyword evidence="5 6" id="KW-0472">Membrane</keyword>
<reference evidence="8" key="1">
    <citation type="submission" date="2021-04" db="EMBL/GenBank/DDBJ databases">
        <title>Genome seq and assembly of Bacillus sp.</title>
        <authorList>
            <person name="Chhetri G."/>
        </authorList>
    </citation>
    <scope>NUCLEOTIDE SEQUENCE</scope>
    <source>
        <strain evidence="8">RG28</strain>
    </source>
</reference>
<gene>
    <name evidence="8" type="ORF">J5Y03_08440</name>
</gene>
<protein>
    <submittedName>
        <fullName evidence="8">Anion transporter</fullName>
    </submittedName>
</protein>
<evidence type="ECO:0000259" key="7">
    <source>
        <dbReference type="Pfam" id="PF03600"/>
    </source>
</evidence>
<feature type="transmembrane region" description="Helical" evidence="6">
    <location>
        <begin position="24"/>
        <end position="41"/>
    </location>
</feature>
<feature type="transmembrane region" description="Helical" evidence="6">
    <location>
        <begin position="209"/>
        <end position="240"/>
    </location>
</feature>
<dbReference type="Proteomes" id="UP000682134">
    <property type="component" value="Unassembled WGS sequence"/>
</dbReference>
<dbReference type="AlphaFoldDB" id="A0A940NUQ6"/>
<keyword evidence="2" id="KW-0813">Transport</keyword>
<evidence type="ECO:0000256" key="5">
    <source>
        <dbReference type="ARBA" id="ARBA00023136"/>
    </source>
</evidence>
<dbReference type="GO" id="GO:0055085">
    <property type="term" value="P:transmembrane transport"/>
    <property type="evidence" value="ECO:0007669"/>
    <property type="project" value="InterPro"/>
</dbReference>
<name>A0A940NUQ6_9BACI</name>
<feature type="transmembrane region" description="Helical" evidence="6">
    <location>
        <begin position="320"/>
        <end position="343"/>
    </location>
</feature>
<evidence type="ECO:0000313" key="8">
    <source>
        <dbReference type="EMBL" id="MBP0725218.1"/>
    </source>
</evidence>
<dbReference type="Pfam" id="PF03600">
    <property type="entry name" value="CitMHS"/>
    <property type="match status" value="1"/>
</dbReference>
<evidence type="ECO:0000313" key="9">
    <source>
        <dbReference type="Proteomes" id="UP000682134"/>
    </source>
</evidence>
<feature type="transmembrane region" description="Helical" evidence="6">
    <location>
        <begin position="166"/>
        <end position="188"/>
    </location>
</feature>
<keyword evidence="9" id="KW-1185">Reference proteome</keyword>
<evidence type="ECO:0000256" key="3">
    <source>
        <dbReference type="ARBA" id="ARBA00022692"/>
    </source>
</evidence>
<feature type="transmembrane region" description="Helical" evidence="6">
    <location>
        <begin position="355"/>
        <end position="376"/>
    </location>
</feature>
<dbReference type="PANTHER" id="PTHR43568">
    <property type="entry name" value="P PROTEIN"/>
    <property type="match status" value="1"/>
</dbReference>
<comment type="subcellular location">
    <subcellularLocation>
        <location evidence="1">Membrane</location>
        <topology evidence="1">Multi-pass membrane protein</topology>
    </subcellularLocation>
</comment>
<dbReference type="InterPro" id="IPR051475">
    <property type="entry name" value="Diverse_Ion_Transporter"/>
</dbReference>
<evidence type="ECO:0000256" key="6">
    <source>
        <dbReference type="SAM" id="Phobius"/>
    </source>
</evidence>
<accession>A0A940NUQ6</accession>
<evidence type="ECO:0000256" key="1">
    <source>
        <dbReference type="ARBA" id="ARBA00004141"/>
    </source>
</evidence>
<feature type="transmembrane region" description="Helical" evidence="6">
    <location>
        <begin position="288"/>
        <end position="308"/>
    </location>
</feature>
<evidence type="ECO:0000256" key="2">
    <source>
        <dbReference type="ARBA" id="ARBA00022448"/>
    </source>
</evidence>
<proteinExistence type="predicted"/>
<evidence type="ECO:0000256" key="4">
    <source>
        <dbReference type="ARBA" id="ARBA00022989"/>
    </source>
</evidence>
<keyword evidence="4 6" id="KW-1133">Transmembrane helix</keyword>
<feature type="domain" description="Citrate transporter-like" evidence="7">
    <location>
        <begin position="28"/>
        <end position="317"/>
    </location>
</feature>
<keyword evidence="3 6" id="KW-0812">Transmembrane</keyword>
<dbReference type="EMBL" id="JAGIYQ010000005">
    <property type="protein sequence ID" value="MBP0725218.1"/>
    <property type="molecule type" value="Genomic_DNA"/>
</dbReference>
<dbReference type="RefSeq" id="WP_209404560.1">
    <property type="nucleotide sequence ID" value="NZ_JAGIYQ010000005.1"/>
</dbReference>
<feature type="transmembrane region" description="Helical" evidence="6">
    <location>
        <begin position="91"/>
        <end position="119"/>
    </location>
</feature>